<dbReference type="EMBL" id="AUWU02000002">
    <property type="protein sequence ID" value="KAH0576502.1"/>
    <property type="molecule type" value="Genomic_DNA"/>
</dbReference>
<feature type="region of interest" description="Disordered" evidence="1">
    <location>
        <begin position="49"/>
        <end position="80"/>
    </location>
</feature>
<reference evidence="3" key="2">
    <citation type="submission" date="2020-12" db="EMBL/GenBank/DDBJ databases">
        <title>New Spironucleus salmonicida genome in near-complete chromosomes.</title>
        <authorList>
            <person name="Xu F."/>
            <person name="Kurt Z."/>
            <person name="Jimenez-Gonzalez A."/>
            <person name="Astvaldsson A."/>
            <person name="Andersson J.O."/>
            <person name="Svard S.G."/>
        </authorList>
    </citation>
    <scope>NUCLEOTIDE SEQUENCE</scope>
    <source>
        <strain evidence="3">ATCC 50377</strain>
    </source>
</reference>
<dbReference type="EMBL" id="KI546089">
    <property type="protein sequence ID" value="EST45772.1"/>
    <property type="molecule type" value="Genomic_DNA"/>
</dbReference>
<evidence type="ECO:0000313" key="2">
    <source>
        <dbReference type="EMBL" id="EST45772.1"/>
    </source>
</evidence>
<evidence type="ECO:0000256" key="1">
    <source>
        <dbReference type="SAM" id="MobiDB-lite"/>
    </source>
</evidence>
<proteinExistence type="predicted"/>
<organism evidence="2">
    <name type="scientific">Spironucleus salmonicida</name>
    <dbReference type="NCBI Taxonomy" id="348837"/>
    <lineage>
        <taxon>Eukaryota</taxon>
        <taxon>Metamonada</taxon>
        <taxon>Diplomonadida</taxon>
        <taxon>Hexamitidae</taxon>
        <taxon>Hexamitinae</taxon>
        <taxon>Spironucleus</taxon>
    </lineage>
</organism>
<dbReference type="AlphaFoldDB" id="V6LM56"/>
<evidence type="ECO:0000313" key="4">
    <source>
        <dbReference type="Proteomes" id="UP000018208"/>
    </source>
</evidence>
<sequence>MEKGQVSIKDLPVVKQSRAYGSNRNVDNFHYNERYSLNRHEYSSGRRMLPENIGQNKRQYKERDRLGNNQHLSMDKPVKTLETKQADENNKFVKGKLVQVHSITKDVYLFLTQSGLLSISTNNHQFVISTFVTIFQFDDIEQIVTYKRRNIIFQSKLMKVGENYIQSEIQTQDQIIFSQNFHGFKVLQEKQYFYFTNKEIELTQFVPINVSRYYIQNNFLVVLNNTEFCIINYLLDRLVIHGPYIFKSEKQLYGVVAIFTPMGLKLKIMTDCKNVFFEDFN</sequence>
<gene>
    <name evidence="2" type="ORF">SS50377_14343</name>
    <name evidence="3" type="ORF">SS50377_22066</name>
</gene>
<evidence type="ECO:0000313" key="3">
    <source>
        <dbReference type="EMBL" id="KAH0576502.1"/>
    </source>
</evidence>
<protein>
    <submittedName>
        <fullName evidence="2">Uncharacterized protein</fullName>
    </submittedName>
</protein>
<dbReference type="VEuPathDB" id="GiardiaDB:SS50377_22066"/>
<accession>V6LM56</accession>
<dbReference type="Proteomes" id="UP000018208">
    <property type="component" value="Unassembled WGS sequence"/>
</dbReference>
<name>V6LM56_9EUKA</name>
<keyword evidence="4" id="KW-1185">Reference proteome</keyword>
<reference evidence="2 3" key="1">
    <citation type="journal article" date="2014" name="PLoS Genet.">
        <title>The Genome of Spironucleus salmonicida Highlights a Fish Pathogen Adapted to Fluctuating Environments.</title>
        <authorList>
            <person name="Xu F."/>
            <person name="Jerlstrom-Hultqvist J."/>
            <person name="Einarsson E."/>
            <person name="Astvaldsson A."/>
            <person name="Svard S.G."/>
            <person name="Andersson J.O."/>
        </authorList>
    </citation>
    <scope>NUCLEOTIDE SEQUENCE</scope>
    <source>
        <strain evidence="3">ATCC 50377</strain>
    </source>
</reference>